<organism evidence="1 2">
    <name type="scientific">Simonsiella muelleri ATCC 29453</name>
    <dbReference type="NCBI Taxonomy" id="641147"/>
    <lineage>
        <taxon>Bacteria</taxon>
        <taxon>Pseudomonadati</taxon>
        <taxon>Pseudomonadota</taxon>
        <taxon>Betaproteobacteria</taxon>
        <taxon>Neisseriales</taxon>
        <taxon>Neisseriaceae</taxon>
        <taxon>Simonsiella</taxon>
    </lineage>
</organism>
<reference evidence="1 2" key="1">
    <citation type="submission" date="2010-03" db="EMBL/GenBank/DDBJ databases">
        <authorList>
            <consortium name="The Broad Institute Genome Sequencing Platform"/>
            <person name="Ward D."/>
            <person name="Earl A."/>
            <person name="Feldgarden M."/>
            <person name="Gevers D."/>
            <person name="Young S."/>
            <person name="Zeng Q."/>
            <person name="Koehrsen M."/>
            <person name="Alvarado L."/>
            <person name="Berlin A.M."/>
            <person name="Borenstein D."/>
            <person name="Chapman S.B."/>
            <person name="Chen Z."/>
            <person name="Engels R."/>
            <person name="Freedman E."/>
            <person name="Gellesch M."/>
            <person name="Goldberg J."/>
            <person name="Griggs A."/>
            <person name="Gujja S."/>
            <person name="Heilman E.R."/>
            <person name="Heiman D.I."/>
            <person name="Hepburn T.A."/>
            <person name="Howarth C."/>
            <person name="Jen D."/>
            <person name="Larson L."/>
            <person name="Mehta T."/>
            <person name="Park D."/>
            <person name="Pearson M."/>
            <person name="Richards J."/>
            <person name="Roberts A."/>
            <person name="Saif S."/>
            <person name="Shea T.D."/>
            <person name="Shenoy N."/>
            <person name="Sisk P."/>
            <person name="Stolte C."/>
            <person name="Sykes S.N."/>
            <person name="Walk T."/>
            <person name="White J."/>
            <person name="Yandava C."/>
            <person name="Izard J."/>
            <person name="Baranova O.V."/>
            <person name="Blanton J.M."/>
            <person name="Tanner A.C."/>
            <person name="Dewhirst F."/>
            <person name="Haas B."/>
            <person name="Nusbaum C."/>
            <person name="Birren B."/>
        </authorList>
    </citation>
    <scope>NUCLEOTIDE SEQUENCE [LARGE SCALE GENOMIC DNA]</scope>
    <source>
        <strain evidence="1 2">ATCC 29453</strain>
    </source>
</reference>
<dbReference type="STRING" id="641147.HMPREF9021_01589"/>
<evidence type="ECO:0000313" key="1">
    <source>
        <dbReference type="EMBL" id="EFG30619.2"/>
    </source>
</evidence>
<reference evidence="1 2" key="2">
    <citation type="submission" date="2011-10" db="EMBL/GenBank/DDBJ databases">
        <title>The Genome Sequence of Simonsiella muelleri ATCC 29453.</title>
        <authorList>
            <consortium name="The Broad Institute Genome Sequencing Platform"/>
            <consortium name="The Broad Institute Genome Sequencing Center for Infectious Disease"/>
            <person name="Earl A."/>
            <person name="Ward D."/>
            <person name="Feldgarden M."/>
            <person name="Gevers D."/>
            <person name="Izard J."/>
            <person name="Baranova O.V."/>
            <person name="Blanton J.M."/>
            <person name="Tanner A.C."/>
            <person name="Dewhirst F."/>
            <person name="Young S.K."/>
            <person name="Zeng Q."/>
            <person name="Gargeya S."/>
            <person name="Fitzgerald M."/>
            <person name="Haas B."/>
            <person name="Abouelleil A."/>
            <person name="Alvarado L."/>
            <person name="Arachchi H.M."/>
            <person name="Berlin A."/>
            <person name="Brown A."/>
            <person name="Chapman S.B."/>
            <person name="Chen Z."/>
            <person name="Dunbar C."/>
            <person name="Freedman E."/>
            <person name="Gearin G."/>
            <person name="Goldberg J."/>
            <person name="Griggs A."/>
            <person name="Gujja S."/>
            <person name="Heiman D."/>
            <person name="Howarth C."/>
            <person name="Larson L."/>
            <person name="Lui A."/>
            <person name="MacDonald P.J.P."/>
            <person name="Montmayeur A."/>
            <person name="Murphy C."/>
            <person name="Neiman D."/>
            <person name="Pearson M."/>
            <person name="Priest M."/>
            <person name="Roberts A."/>
            <person name="Saif S."/>
            <person name="Shea T."/>
            <person name="Shenoy N."/>
            <person name="Sisk P."/>
            <person name="Stolte C."/>
            <person name="Sykes S."/>
            <person name="Wortman J."/>
            <person name="Nusbaum C."/>
            <person name="Birren B."/>
        </authorList>
    </citation>
    <scope>NUCLEOTIDE SEQUENCE [LARGE SCALE GENOMIC DNA]</scope>
    <source>
        <strain evidence="1 2">ATCC 29453</strain>
    </source>
</reference>
<evidence type="ECO:0000313" key="2">
    <source>
        <dbReference type="Proteomes" id="UP000017813"/>
    </source>
</evidence>
<gene>
    <name evidence="1" type="ORF">HMPREF9021_01589</name>
</gene>
<dbReference type="KEGG" id="smur:BWP33_11535"/>
<dbReference type="RefSeq" id="WP_002642327.1">
    <property type="nucleotide sequence ID" value="NZ_CP019448.1"/>
</dbReference>
<protein>
    <submittedName>
        <fullName evidence="1">Uncharacterized protein</fullName>
    </submittedName>
</protein>
<name>V9HKP5_9NEIS</name>
<dbReference type="Proteomes" id="UP000017813">
    <property type="component" value="Unassembled WGS sequence"/>
</dbReference>
<proteinExistence type="predicted"/>
<accession>V9HKP5</accession>
<dbReference type="AlphaFoldDB" id="V9HKP5"/>
<comment type="caution">
    <text evidence="1">The sequence shown here is derived from an EMBL/GenBank/DDBJ whole genome shotgun (WGS) entry which is preliminary data.</text>
</comment>
<keyword evidence="2" id="KW-1185">Reference proteome</keyword>
<dbReference type="EMBL" id="ADCY02000043">
    <property type="protein sequence ID" value="EFG30619.2"/>
    <property type="molecule type" value="Genomic_DNA"/>
</dbReference>
<sequence length="258" mass="29383">MVTAAAFKPTNKDGTPITKHQEQDLELAIRYLSRNTDAAKLLEQAVKNGVTIQFSNTQNGFYRPDSNSIEWNSKFTIEVQNGSDRGYMSPAVVLLHEVAHSVDKQARIKYIFSTETCPSNEKTCQVTNDPNLRAMYTNREKFAVETERKIAQQLGEPIRLRYSDVLKDTTTTSTLDSSRQYYQNGQYHESEFKGHAKDSNGSIYTQKITNYDNDLPKKTPLKKETVEYDDGFKPISKNIVIYDHKQGIITTTVTDYPT</sequence>
<dbReference type="HOGENOM" id="CLU_1077271_0_0_4"/>